<sequence>MTMIVRFGFVAMSTILENASPSRTMTFANFSKLNDREAGIRKMERIAEENLHNTLRIMKHANAHDIHMYRFSSKLIPLSTHEDLLDWDPFPVLRPSMKEIGDYAKKTGMRTSFHPDHFCVFSTNRPDVLVKSERDLDYHIRMLEAMELPETVKCNIHMGGAYGDKKLSGERFVQQFGALTDRYKHRVTLENDDKTFDVRETIVAAEAVGVPMVLDIHHHAVNSGDVTMDELSAGLWPRIARTWTLEEQRLGLEEGGLPPKIHASSPKSLSDPRGHADNVEPEPLMQFLRSVAASTPRIDCMLEAKHKDAALLKLMEDLKEMAALGNGIRILDGGTVEIDP</sequence>
<keyword evidence="9" id="KW-1185">Reference proteome</keyword>
<keyword evidence="6" id="KW-0234">DNA repair</keyword>
<evidence type="ECO:0000256" key="1">
    <source>
        <dbReference type="ARBA" id="ARBA00022722"/>
    </source>
</evidence>
<dbReference type="InterPro" id="IPR036237">
    <property type="entry name" value="Xyl_isomerase-like_sf"/>
</dbReference>
<comment type="caution">
    <text evidence="8">The sequence shown here is derived from an EMBL/GenBank/DDBJ whole genome shotgun (WGS) entry which is preliminary data.</text>
</comment>
<dbReference type="SUPFAM" id="SSF51658">
    <property type="entry name" value="Xylose isomerase-like"/>
    <property type="match status" value="1"/>
</dbReference>
<dbReference type="GO" id="GO:0004519">
    <property type="term" value="F:endonuclease activity"/>
    <property type="evidence" value="ECO:0007669"/>
    <property type="project" value="UniProtKB-KW"/>
</dbReference>
<dbReference type="EMBL" id="BTCL01000009">
    <property type="protein sequence ID" value="GMK45806.1"/>
    <property type="molecule type" value="Genomic_DNA"/>
</dbReference>
<keyword evidence="4" id="KW-0228">DNA excision</keyword>
<name>A0ABQ6NL45_9BACL</name>
<evidence type="ECO:0000256" key="3">
    <source>
        <dbReference type="ARBA" id="ARBA00022763"/>
    </source>
</evidence>
<dbReference type="Proteomes" id="UP001285921">
    <property type="component" value="Unassembled WGS sequence"/>
</dbReference>
<keyword evidence="2 8" id="KW-0255">Endonuclease</keyword>
<keyword evidence="1" id="KW-0540">Nuclease</keyword>
<reference evidence="8 9" key="1">
    <citation type="submission" date="2023-05" db="EMBL/GenBank/DDBJ databases">
        <title>Draft genome of Paenibacillus sp. CCS26.</title>
        <authorList>
            <person name="Akita H."/>
            <person name="Shinto Y."/>
            <person name="Kimura Z."/>
        </authorList>
    </citation>
    <scope>NUCLEOTIDE SEQUENCE [LARGE SCALE GENOMIC DNA]</scope>
    <source>
        <strain evidence="8 9">CCS26</strain>
    </source>
</reference>
<accession>A0ABQ6NL45</accession>
<proteinExistence type="predicted"/>
<gene>
    <name evidence="8" type="primary">uvsE</name>
    <name evidence="8" type="ORF">PghCCS26_29340</name>
</gene>
<feature type="region of interest" description="Disordered" evidence="7">
    <location>
        <begin position="254"/>
        <end position="279"/>
    </location>
</feature>
<evidence type="ECO:0000313" key="9">
    <source>
        <dbReference type="Proteomes" id="UP001285921"/>
    </source>
</evidence>
<evidence type="ECO:0000256" key="6">
    <source>
        <dbReference type="ARBA" id="ARBA00023204"/>
    </source>
</evidence>
<dbReference type="Gene3D" id="3.20.20.150">
    <property type="entry name" value="Divalent-metal-dependent TIM barrel enzymes"/>
    <property type="match status" value="1"/>
</dbReference>
<dbReference type="NCBIfam" id="TIGR00629">
    <property type="entry name" value="uvde"/>
    <property type="match status" value="1"/>
</dbReference>
<protein>
    <submittedName>
        <fullName evidence="8">UV damage endonuclease UvsE</fullName>
    </submittedName>
</protein>
<dbReference type="InterPro" id="IPR004601">
    <property type="entry name" value="UvdE"/>
</dbReference>
<dbReference type="PANTHER" id="PTHR31290">
    <property type="entry name" value="UV-DAMAGE ENDONUCLEASE"/>
    <property type="match status" value="1"/>
</dbReference>
<evidence type="ECO:0000313" key="8">
    <source>
        <dbReference type="EMBL" id="GMK45806.1"/>
    </source>
</evidence>
<evidence type="ECO:0000256" key="2">
    <source>
        <dbReference type="ARBA" id="ARBA00022759"/>
    </source>
</evidence>
<keyword evidence="3" id="KW-0227">DNA damage</keyword>
<dbReference type="PANTHER" id="PTHR31290:SF5">
    <property type="entry name" value="UV-DAMAGE ENDONUCLEASE"/>
    <property type="match status" value="1"/>
</dbReference>
<dbReference type="Pfam" id="PF03851">
    <property type="entry name" value="UvdE"/>
    <property type="match status" value="1"/>
</dbReference>
<keyword evidence="5" id="KW-0378">Hydrolase</keyword>
<evidence type="ECO:0000256" key="4">
    <source>
        <dbReference type="ARBA" id="ARBA00022769"/>
    </source>
</evidence>
<organism evidence="8 9">
    <name type="scientific">Paenibacillus glycanilyticus</name>
    <dbReference type="NCBI Taxonomy" id="126569"/>
    <lineage>
        <taxon>Bacteria</taxon>
        <taxon>Bacillati</taxon>
        <taxon>Bacillota</taxon>
        <taxon>Bacilli</taxon>
        <taxon>Bacillales</taxon>
        <taxon>Paenibacillaceae</taxon>
        <taxon>Paenibacillus</taxon>
    </lineage>
</organism>
<evidence type="ECO:0000256" key="7">
    <source>
        <dbReference type="SAM" id="MobiDB-lite"/>
    </source>
</evidence>
<evidence type="ECO:0000256" key="5">
    <source>
        <dbReference type="ARBA" id="ARBA00022801"/>
    </source>
</evidence>